<dbReference type="Gene3D" id="3.30.1310.10">
    <property type="entry name" value="Nucleoid-associated protein YbaB-like domain"/>
    <property type="match status" value="1"/>
</dbReference>
<name>A0ABX1C4B3_9ACTN</name>
<organism evidence="3 4">
    <name type="scientific">Streptomyces zingiberis</name>
    <dbReference type="NCBI Taxonomy" id="2053010"/>
    <lineage>
        <taxon>Bacteria</taxon>
        <taxon>Bacillati</taxon>
        <taxon>Actinomycetota</taxon>
        <taxon>Actinomycetes</taxon>
        <taxon>Kitasatosporales</taxon>
        <taxon>Streptomycetaceae</taxon>
        <taxon>Streptomyces</taxon>
    </lineage>
</organism>
<comment type="caution">
    <text evidence="3">The sequence shown here is derived from an EMBL/GenBank/DDBJ whole genome shotgun (WGS) entry which is preliminary data.</text>
</comment>
<feature type="coiled-coil region" evidence="1">
    <location>
        <begin position="9"/>
        <end position="36"/>
    </location>
</feature>
<keyword evidence="4" id="KW-1185">Reference proteome</keyword>
<dbReference type="RefSeq" id="WP_168103614.1">
    <property type="nucleotide sequence ID" value="NZ_JAATEN010000019.1"/>
</dbReference>
<dbReference type="Pfam" id="PF02575">
    <property type="entry name" value="YbaB_DNA_bd"/>
    <property type="match status" value="1"/>
</dbReference>
<dbReference type="Proteomes" id="UP000695264">
    <property type="component" value="Unassembled WGS sequence"/>
</dbReference>
<feature type="region of interest" description="Disordered" evidence="2">
    <location>
        <begin position="128"/>
        <end position="164"/>
    </location>
</feature>
<reference evidence="3 4" key="1">
    <citation type="submission" date="2020-03" db="EMBL/GenBank/DDBJ databases">
        <title>WGS of actinomycetes isolated from Thailand.</title>
        <authorList>
            <person name="Thawai C."/>
        </authorList>
    </citation>
    <scope>NUCLEOTIDE SEQUENCE [LARGE SCALE GENOMIC DNA]</scope>
    <source>
        <strain evidence="3 4">PLAI 1-29</strain>
    </source>
</reference>
<evidence type="ECO:0000256" key="2">
    <source>
        <dbReference type="SAM" id="MobiDB-lite"/>
    </source>
</evidence>
<gene>
    <name evidence="3" type="ORF">HCK00_21260</name>
</gene>
<feature type="compositionally biased region" description="Gly residues" evidence="2">
    <location>
        <begin position="150"/>
        <end position="164"/>
    </location>
</feature>
<dbReference type="SUPFAM" id="SSF82607">
    <property type="entry name" value="YbaB-like"/>
    <property type="match status" value="1"/>
</dbReference>
<evidence type="ECO:0000313" key="4">
    <source>
        <dbReference type="Proteomes" id="UP000695264"/>
    </source>
</evidence>
<keyword evidence="1" id="KW-0175">Coiled coil</keyword>
<dbReference type="InterPro" id="IPR004401">
    <property type="entry name" value="YbaB/EbfC"/>
</dbReference>
<sequence length="164" mass="17542">MSDSIEDRLAKAVAHLEATKQAAARAQEQLSQASVTVRSRDRSVEVTVNAQGGLGEVKFLDGKYRTMGAAQLSASVMEATRQAQAEMARTVMETFRPLSETEGDRPYIEGSGIDWDDLFGPLMATVEEAETGRPSASDKLRDEIIEDGDSGNGAGTYGQKGAGR</sequence>
<evidence type="ECO:0000313" key="3">
    <source>
        <dbReference type="EMBL" id="NJQ02995.1"/>
    </source>
</evidence>
<dbReference type="EMBL" id="JAATEN010000019">
    <property type="protein sequence ID" value="NJQ02995.1"/>
    <property type="molecule type" value="Genomic_DNA"/>
</dbReference>
<accession>A0ABX1C4B3</accession>
<dbReference type="InterPro" id="IPR036894">
    <property type="entry name" value="YbaB-like_sf"/>
</dbReference>
<evidence type="ECO:0000256" key="1">
    <source>
        <dbReference type="SAM" id="Coils"/>
    </source>
</evidence>
<proteinExistence type="predicted"/>
<protein>
    <submittedName>
        <fullName evidence="3">YbaB/EbfC family nucleoid-associated protein</fullName>
    </submittedName>
</protein>